<comment type="caution">
    <text evidence="1">The sequence shown here is derived from an EMBL/GenBank/DDBJ whole genome shotgun (WGS) entry which is preliminary data.</text>
</comment>
<evidence type="ECO:0008006" key="3">
    <source>
        <dbReference type="Google" id="ProtNLM"/>
    </source>
</evidence>
<dbReference type="EMBL" id="JBHSXX010000001">
    <property type="protein sequence ID" value="MFC6869953.1"/>
    <property type="molecule type" value="Genomic_DNA"/>
</dbReference>
<name>A0ABW2C487_9PSEU</name>
<keyword evidence="2" id="KW-1185">Reference proteome</keyword>
<evidence type="ECO:0000313" key="2">
    <source>
        <dbReference type="Proteomes" id="UP001596337"/>
    </source>
</evidence>
<evidence type="ECO:0000313" key="1">
    <source>
        <dbReference type="EMBL" id="MFC6869953.1"/>
    </source>
</evidence>
<accession>A0ABW2C487</accession>
<gene>
    <name evidence="1" type="ORF">ACFQGD_22680</name>
</gene>
<organism evidence="1 2">
    <name type="scientific">Haloechinothrix salitolerans</name>
    <dbReference type="NCBI Taxonomy" id="926830"/>
    <lineage>
        <taxon>Bacteria</taxon>
        <taxon>Bacillati</taxon>
        <taxon>Actinomycetota</taxon>
        <taxon>Actinomycetes</taxon>
        <taxon>Pseudonocardiales</taxon>
        <taxon>Pseudonocardiaceae</taxon>
        <taxon>Haloechinothrix</taxon>
    </lineage>
</organism>
<protein>
    <recommendedName>
        <fullName evidence="3">BLUF domain-containing protein</fullName>
    </recommendedName>
</protein>
<dbReference type="RefSeq" id="WP_390221097.1">
    <property type="nucleotide sequence ID" value="NZ_JBHSXX010000001.1"/>
</dbReference>
<proteinExistence type="predicted"/>
<dbReference type="Proteomes" id="UP001596337">
    <property type="component" value="Unassembled WGS sequence"/>
</dbReference>
<sequence length="230" mass="26124">MLLNSLEHDPQQVIFLQLRAPFFMIDTARGPNQRESARLVSSQTRPLDNWYQTKRSPDVHTADKPRFVGDQPLLRLVDMIAATEHAGWLSTGSSLLEGNGRVQKEFGRYATDLAKLVRRDRRHHSITHVMGDKSGKHTLLVWACHGPNEDIETAVSYLSPYLRAKKHQTGAYRAACMVFDAKGRQLERLLYDNMPAVPDSDLDESVARLVPLERMTRKVPRPGRSRTTGR</sequence>
<reference evidence="2" key="1">
    <citation type="journal article" date="2019" name="Int. J. Syst. Evol. Microbiol.">
        <title>The Global Catalogue of Microorganisms (GCM) 10K type strain sequencing project: providing services to taxonomists for standard genome sequencing and annotation.</title>
        <authorList>
            <consortium name="The Broad Institute Genomics Platform"/>
            <consortium name="The Broad Institute Genome Sequencing Center for Infectious Disease"/>
            <person name="Wu L."/>
            <person name="Ma J."/>
        </authorList>
    </citation>
    <scope>NUCLEOTIDE SEQUENCE [LARGE SCALE GENOMIC DNA]</scope>
    <source>
        <strain evidence="2">KCTC 32255</strain>
    </source>
</reference>